<feature type="repeat" description="WD" evidence="6">
    <location>
        <begin position="892"/>
        <end position="926"/>
    </location>
</feature>
<dbReference type="SMART" id="SM00320">
    <property type="entry name" value="WD40"/>
    <property type="match status" value="7"/>
</dbReference>
<name>A0A8H6FIP9_9LECA</name>
<dbReference type="PANTHER" id="PTHR22847">
    <property type="entry name" value="WD40 REPEAT PROTEIN"/>
    <property type="match status" value="1"/>
</dbReference>
<dbReference type="SMART" id="SM00355">
    <property type="entry name" value="ZnF_C2H2"/>
    <property type="match status" value="3"/>
</dbReference>
<dbReference type="EMBL" id="JACCJB010000003">
    <property type="protein sequence ID" value="KAF6229249.1"/>
    <property type="molecule type" value="Genomic_DNA"/>
</dbReference>
<evidence type="ECO:0000256" key="5">
    <source>
        <dbReference type="ARBA" id="ARBA00043913"/>
    </source>
</evidence>
<comment type="function">
    <text evidence="5">Involved in mitochondrial fission. Acts as an adapter protein required to form mitochondrial fission complexes. Formation of these complexes is required to promote constriction and fission of the mitochondrial compartment at a late step in mitochondrial division.</text>
</comment>
<feature type="repeat" description="WD" evidence="6">
    <location>
        <begin position="766"/>
        <end position="807"/>
    </location>
</feature>
<dbReference type="Gene3D" id="2.130.10.10">
    <property type="entry name" value="YVTN repeat-like/Quinoprotein amine dehydrogenase"/>
    <property type="match status" value="3"/>
</dbReference>
<dbReference type="InterPro" id="IPR001680">
    <property type="entry name" value="WD40_rpt"/>
</dbReference>
<evidence type="ECO:0000313" key="9">
    <source>
        <dbReference type="EMBL" id="KAF6229249.1"/>
    </source>
</evidence>
<dbReference type="GO" id="GO:0005634">
    <property type="term" value="C:nucleus"/>
    <property type="evidence" value="ECO:0007669"/>
    <property type="project" value="TreeGrafter"/>
</dbReference>
<dbReference type="PROSITE" id="PS50082">
    <property type="entry name" value="WD_REPEATS_2"/>
    <property type="match status" value="7"/>
</dbReference>
<reference evidence="9 10" key="1">
    <citation type="journal article" date="2020" name="Genomics">
        <title>Complete, high-quality genomes from long-read metagenomic sequencing of two wolf lichen thalli reveals enigmatic genome architecture.</title>
        <authorList>
            <person name="McKenzie S.K."/>
            <person name="Walston R.F."/>
            <person name="Allen J.L."/>
        </authorList>
    </citation>
    <scope>NUCLEOTIDE SEQUENCE [LARGE SCALE GENOMIC DNA]</scope>
    <source>
        <strain evidence="9">WasteWater1</strain>
    </source>
</reference>
<accession>A0A8H6FIP9</accession>
<dbReference type="Proteomes" id="UP000593566">
    <property type="component" value="Unassembled WGS sequence"/>
</dbReference>
<dbReference type="PRINTS" id="PR00320">
    <property type="entry name" value="GPROTEINBRPT"/>
</dbReference>
<gene>
    <name evidence="9" type="ORF">HO133_007365</name>
</gene>
<feature type="repeat" description="WD" evidence="6">
    <location>
        <begin position="850"/>
        <end position="891"/>
    </location>
</feature>
<dbReference type="GO" id="GO:1990234">
    <property type="term" value="C:transferase complex"/>
    <property type="evidence" value="ECO:0007669"/>
    <property type="project" value="UniProtKB-ARBA"/>
</dbReference>
<dbReference type="GeneID" id="59335764"/>
<dbReference type="InterPro" id="IPR020472">
    <property type="entry name" value="WD40_PAC1"/>
</dbReference>
<protein>
    <recommendedName>
        <fullName evidence="4">Mitochondrial division protein 1</fullName>
    </recommendedName>
</protein>
<dbReference type="Pfam" id="PF00400">
    <property type="entry name" value="WD40"/>
    <property type="match status" value="7"/>
</dbReference>
<dbReference type="PANTHER" id="PTHR22847:SF637">
    <property type="entry name" value="WD REPEAT DOMAIN 5B"/>
    <property type="match status" value="1"/>
</dbReference>
<evidence type="ECO:0000256" key="3">
    <source>
        <dbReference type="ARBA" id="ARBA00038415"/>
    </source>
</evidence>
<feature type="domain" description="C2H2-type" evidence="8">
    <location>
        <begin position="483"/>
        <end position="503"/>
    </location>
</feature>
<dbReference type="InterPro" id="IPR036322">
    <property type="entry name" value="WD40_repeat_dom_sf"/>
</dbReference>
<evidence type="ECO:0000259" key="8">
    <source>
        <dbReference type="PROSITE" id="PS00028"/>
    </source>
</evidence>
<proteinExistence type="inferred from homology"/>
<keyword evidence="1 6" id="KW-0853">WD repeat</keyword>
<keyword evidence="2" id="KW-0677">Repeat</keyword>
<evidence type="ECO:0000256" key="7">
    <source>
        <dbReference type="SAM" id="MobiDB-lite"/>
    </source>
</evidence>
<evidence type="ECO:0000256" key="6">
    <source>
        <dbReference type="PROSITE-ProRule" id="PRU00221"/>
    </source>
</evidence>
<evidence type="ECO:0000313" key="10">
    <source>
        <dbReference type="Proteomes" id="UP000593566"/>
    </source>
</evidence>
<feature type="region of interest" description="Disordered" evidence="7">
    <location>
        <begin position="521"/>
        <end position="593"/>
    </location>
</feature>
<feature type="compositionally biased region" description="Acidic residues" evidence="7">
    <location>
        <begin position="106"/>
        <end position="152"/>
    </location>
</feature>
<sequence length="935" mass="103281">MFLGGLPMSASLADLGFEALSLFQRVQTVNSDKTSQDWPAASFTAEAERFELWAVNLGLFVVGHGSLDYRVREADRLAQTIRRFLQELMDSLAEVIQMRIGGGDEQSPDDDNNDDNDDNDDGSGDDDDDPEAEESDSEPSSDDDTEESDLDLLLDGVRDPIDRLYKVSTKIRNPSSRLGSSRATNHQQIDEETGVDFLRAIEQADYDHIRSLFLQYQKARALQERDTVEPTKDTVGGEDNGDGVWEPIRTVLSQHGAAEFFLIRRVARANVRRRQQFAYRKMHREKLARQARASISTQSVLTPGTEIPSQPSFDRHVSNSSFIPQAELAPPAASVTTATNLNLARLELVENQSMFTVSEYAPSTWQPARDAVAFPPPPTTQSGEKFFECPAHLIHDLSPYICTYEDCRNPDQLYDDRHDWAHHENSCHRKVWRCPEHSGQVFTLLGTYREHLRNEHTDYGDDASANRIIRASESIMTATDRPCPVCSIVFDTPRVLQNHIALHLERFSLFSLPRSVACGGDDDDDVADADSDKANGTIEDSRDEDFEGDLDIKSENTGGEVEEGGEASEAPESRIEVAEEPPDAPDKKASEEVSRLPEAKFELTEEAVLAIDSKVDVAVEAKSAESEDNLVVTGTTVNVFEDHNTPVYMVAFSPDDKLLASVSDDKVVRLWDLESEAAPTPLKGHKSGFRSLAWSHDGRTIASGSYDKTTKLWDVSTNTCLHTLPGHGGAVSGLSFSSDDKLLASASHDKTCKLWDVSTGTARFTLEGHIAGVFSIGISSNDKYIVSGSNDRTVKIWDLATGALLHTLKGHGRVIYALAFTPDSQILATAGNDWTIKLWDLGSGMLLRSIKSHEKGITALAFSPDGSLMASGSYDYMIKIWETTTWTNVGVLRGHSADVYGVAFSRDGQRIASGSRDRMVRLWDLSLERRALPVD</sequence>
<organism evidence="9 10">
    <name type="scientific">Letharia lupina</name>
    <dbReference type="NCBI Taxonomy" id="560253"/>
    <lineage>
        <taxon>Eukaryota</taxon>
        <taxon>Fungi</taxon>
        <taxon>Dikarya</taxon>
        <taxon>Ascomycota</taxon>
        <taxon>Pezizomycotina</taxon>
        <taxon>Lecanoromycetes</taxon>
        <taxon>OSLEUM clade</taxon>
        <taxon>Lecanoromycetidae</taxon>
        <taxon>Lecanorales</taxon>
        <taxon>Lecanorineae</taxon>
        <taxon>Parmeliaceae</taxon>
        <taxon>Letharia</taxon>
    </lineage>
</organism>
<feature type="repeat" description="WD" evidence="6">
    <location>
        <begin position="724"/>
        <end position="765"/>
    </location>
</feature>
<evidence type="ECO:0000256" key="2">
    <source>
        <dbReference type="ARBA" id="ARBA00022737"/>
    </source>
</evidence>
<dbReference type="RefSeq" id="XP_037156891.1">
    <property type="nucleotide sequence ID" value="XM_037298256.1"/>
</dbReference>
<dbReference type="InterPro" id="IPR013087">
    <property type="entry name" value="Znf_C2H2_type"/>
</dbReference>
<dbReference type="PROSITE" id="PS00028">
    <property type="entry name" value="ZINC_FINGER_C2H2_1"/>
    <property type="match status" value="1"/>
</dbReference>
<dbReference type="AlphaFoldDB" id="A0A8H6FIP9"/>
<dbReference type="PROSITE" id="PS50294">
    <property type="entry name" value="WD_REPEATS_REGION"/>
    <property type="match status" value="7"/>
</dbReference>
<feature type="repeat" description="WD" evidence="6">
    <location>
        <begin position="640"/>
        <end position="681"/>
    </location>
</feature>
<comment type="similarity">
    <text evidence="3">Belongs to the WD repeat MDV1/CAF4 family.</text>
</comment>
<comment type="caution">
    <text evidence="9">The sequence shown here is derived from an EMBL/GenBank/DDBJ whole genome shotgun (WGS) entry which is preliminary data.</text>
</comment>
<dbReference type="SUPFAM" id="SSF50978">
    <property type="entry name" value="WD40 repeat-like"/>
    <property type="match status" value="1"/>
</dbReference>
<dbReference type="PROSITE" id="PS00678">
    <property type="entry name" value="WD_REPEATS_1"/>
    <property type="match status" value="7"/>
</dbReference>
<dbReference type="CDD" id="cd00200">
    <property type="entry name" value="WD40"/>
    <property type="match status" value="1"/>
</dbReference>
<feature type="repeat" description="WD" evidence="6">
    <location>
        <begin position="682"/>
        <end position="723"/>
    </location>
</feature>
<feature type="repeat" description="WD" evidence="6">
    <location>
        <begin position="808"/>
        <end position="849"/>
    </location>
</feature>
<dbReference type="InterPro" id="IPR015943">
    <property type="entry name" value="WD40/YVTN_repeat-like_dom_sf"/>
</dbReference>
<evidence type="ECO:0000256" key="1">
    <source>
        <dbReference type="ARBA" id="ARBA00022574"/>
    </source>
</evidence>
<feature type="compositionally biased region" description="Basic and acidic residues" evidence="7">
    <location>
        <begin position="584"/>
        <end position="593"/>
    </location>
</feature>
<keyword evidence="10" id="KW-1185">Reference proteome</keyword>
<dbReference type="InterPro" id="IPR019775">
    <property type="entry name" value="WD40_repeat_CS"/>
</dbReference>
<evidence type="ECO:0000256" key="4">
    <source>
        <dbReference type="ARBA" id="ARBA00039789"/>
    </source>
</evidence>
<feature type="region of interest" description="Disordered" evidence="7">
    <location>
        <begin position="101"/>
        <end position="153"/>
    </location>
</feature>